<reference evidence="1" key="1">
    <citation type="journal article" date="2009" name="Plant Mol. Biol.">
        <title>Insights into corn genes derived from large-scale cDNA sequencing.</title>
        <authorList>
            <person name="Alexandrov N.N."/>
            <person name="Brover V.V."/>
            <person name="Freidin S."/>
            <person name="Troukhan M.E."/>
            <person name="Tatarinova T.V."/>
            <person name="Zhang H."/>
            <person name="Swaller T.J."/>
            <person name="Lu Y.P."/>
            <person name="Bouck J."/>
            <person name="Flavell R.B."/>
            <person name="Feldmann K.A."/>
        </authorList>
    </citation>
    <scope>NUCLEOTIDE SEQUENCE</scope>
</reference>
<sequence length="123" mass="14137">MLGSLVARLSISRSSHPMPRQHCGHPPSRRCCLPRYCSCASCAAHLKCPSQVNILRDPSSVRQDYSVKERFQELWIKEKVKLSLMLARCSIENFIWRLSAFSQALSRTYFGREIPDVRKKQGL</sequence>
<protein>
    <submittedName>
        <fullName evidence="1">Uncharacterized protein</fullName>
    </submittedName>
</protein>
<evidence type="ECO:0000313" key="1">
    <source>
        <dbReference type="EMBL" id="ACG25040.1"/>
    </source>
</evidence>
<name>B6SJK7_MAIZE</name>
<proteinExistence type="evidence at transcript level"/>
<organism evidence="1">
    <name type="scientific">Zea mays</name>
    <name type="common">Maize</name>
    <dbReference type="NCBI Taxonomy" id="4577"/>
    <lineage>
        <taxon>Eukaryota</taxon>
        <taxon>Viridiplantae</taxon>
        <taxon>Streptophyta</taxon>
        <taxon>Embryophyta</taxon>
        <taxon>Tracheophyta</taxon>
        <taxon>Spermatophyta</taxon>
        <taxon>Magnoliopsida</taxon>
        <taxon>Liliopsida</taxon>
        <taxon>Poales</taxon>
        <taxon>Poaceae</taxon>
        <taxon>PACMAD clade</taxon>
        <taxon>Panicoideae</taxon>
        <taxon>Andropogonodae</taxon>
        <taxon>Andropogoneae</taxon>
        <taxon>Tripsacinae</taxon>
        <taxon>Zea</taxon>
    </lineage>
</organism>
<dbReference type="AlphaFoldDB" id="B6SJK7"/>
<accession>B6SJK7</accession>
<dbReference type="EMBL" id="EU952922">
    <property type="protein sequence ID" value="ACG25040.1"/>
    <property type="molecule type" value="mRNA"/>
</dbReference>